<keyword evidence="3" id="KW-0031">Aminopeptidase</keyword>
<keyword evidence="3" id="KW-0378">Hydrolase</keyword>
<dbReference type="PANTHER" id="PTHR45726:SF3">
    <property type="entry name" value="LEUKOTRIENE A-4 HYDROLASE"/>
    <property type="match status" value="1"/>
</dbReference>
<evidence type="ECO:0000259" key="2">
    <source>
        <dbReference type="Pfam" id="PF01433"/>
    </source>
</evidence>
<gene>
    <name evidence="3" type="ORF">ACFSVN_02865</name>
</gene>
<dbReference type="EMBL" id="JBHULI010000003">
    <property type="protein sequence ID" value="MFD2531382.1"/>
    <property type="molecule type" value="Genomic_DNA"/>
</dbReference>
<reference evidence="4" key="1">
    <citation type="journal article" date="2019" name="Int. J. Syst. Evol. Microbiol.">
        <title>The Global Catalogue of Microorganisms (GCM) 10K type strain sequencing project: providing services to taxonomists for standard genome sequencing and annotation.</title>
        <authorList>
            <consortium name="The Broad Institute Genomics Platform"/>
            <consortium name="The Broad Institute Genome Sequencing Center for Infectious Disease"/>
            <person name="Wu L."/>
            <person name="Ma J."/>
        </authorList>
    </citation>
    <scope>NUCLEOTIDE SEQUENCE [LARGE SCALE GENOMIC DNA]</scope>
    <source>
        <strain evidence="4">KCTC 52042</strain>
    </source>
</reference>
<dbReference type="InterPro" id="IPR034015">
    <property type="entry name" value="M1_LTA4H"/>
</dbReference>
<keyword evidence="3" id="KW-0645">Protease</keyword>
<dbReference type="InterPro" id="IPR014782">
    <property type="entry name" value="Peptidase_M1_dom"/>
</dbReference>
<feature type="chain" id="PRO_5047227277" evidence="1">
    <location>
        <begin position="23"/>
        <end position="627"/>
    </location>
</feature>
<dbReference type="CDD" id="cd09604">
    <property type="entry name" value="M1_APN_like"/>
    <property type="match status" value="1"/>
</dbReference>
<dbReference type="Gene3D" id="1.10.390.10">
    <property type="entry name" value="Neutral Protease Domain 2"/>
    <property type="match status" value="1"/>
</dbReference>
<keyword evidence="4" id="KW-1185">Reference proteome</keyword>
<dbReference type="EC" id="3.4.11.-" evidence="3"/>
<proteinExistence type="predicted"/>
<dbReference type="Proteomes" id="UP001597460">
    <property type="component" value="Unassembled WGS sequence"/>
</dbReference>
<evidence type="ECO:0000313" key="3">
    <source>
        <dbReference type="EMBL" id="MFD2531382.1"/>
    </source>
</evidence>
<keyword evidence="1" id="KW-0732">Signal</keyword>
<name>A0ABW5JH78_9BACT</name>
<organism evidence="3 4">
    <name type="scientific">Gracilimonas halophila</name>
    <dbReference type="NCBI Taxonomy" id="1834464"/>
    <lineage>
        <taxon>Bacteria</taxon>
        <taxon>Pseudomonadati</taxon>
        <taxon>Balneolota</taxon>
        <taxon>Balneolia</taxon>
        <taxon>Balneolales</taxon>
        <taxon>Balneolaceae</taxon>
        <taxon>Gracilimonas</taxon>
    </lineage>
</organism>
<accession>A0ABW5JH78</accession>
<feature type="domain" description="Peptidase M1 membrane alanine aminopeptidase" evidence="2">
    <location>
        <begin position="357"/>
        <end position="501"/>
    </location>
</feature>
<dbReference type="RefSeq" id="WP_390298329.1">
    <property type="nucleotide sequence ID" value="NZ_JBHULI010000003.1"/>
</dbReference>
<dbReference type="InterPro" id="IPR027268">
    <property type="entry name" value="Peptidase_M4/M1_CTD_sf"/>
</dbReference>
<protein>
    <submittedName>
        <fullName evidence="3">M1 family metallopeptidase</fullName>
        <ecNumber evidence="3">3.4.11.-</ecNumber>
    </submittedName>
</protein>
<evidence type="ECO:0000313" key="4">
    <source>
        <dbReference type="Proteomes" id="UP001597460"/>
    </source>
</evidence>
<evidence type="ECO:0000256" key="1">
    <source>
        <dbReference type="SAM" id="SignalP"/>
    </source>
</evidence>
<feature type="signal peptide" evidence="1">
    <location>
        <begin position="1"/>
        <end position="22"/>
    </location>
</feature>
<dbReference type="PANTHER" id="PTHR45726">
    <property type="entry name" value="LEUKOTRIENE A-4 HYDROLASE"/>
    <property type="match status" value="1"/>
</dbReference>
<comment type="caution">
    <text evidence="3">The sequence shown here is derived from an EMBL/GenBank/DDBJ whole genome shotgun (WGS) entry which is preliminary data.</text>
</comment>
<dbReference type="Pfam" id="PF01433">
    <property type="entry name" value="Peptidase_M1"/>
    <property type="match status" value="1"/>
</dbReference>
<sequence>MKNLLTLLIATFLTLPALQAQYRDYWQQHVDYTMEIDVDVENHQYAGKQTLEYTNNSPDVLDRVYYHLYFNAFQPGSMMDVRSRTIEDPDGRVRDRIYYLDEDEVGYQRVRSLTQNGTAVNYEVDGTVLVVDLNEPIQPGETVTFKMEWDAQVPLQVRRSGWNNAEGVEFSMSQWYPKLAEYDHQGWHPNEYVGREFHGPFGEFDVKITIDQDYVLGGTGTLQNPNEIGYGYEEEGADVNRPSGDKMTWHFKAENVIDFFWGADPDFKHVTAQVPDGPKLHFLYQQPAVVEGASDEENAQYTKNWEELVDYTIGAFEYANEHFGEYPYPQYTNLQGGDGGMEYPMGTLITGGRSLGSLVGVMVHEMYHSWFQNVLATNESLYEWMDEGFTSFASAETMDHLFDRGSDFPYSGSYRGYQFIVESGIEEPLTTHADHYNTNRAYSVAAYSKGAVFLGQLSYILGEETFRKGMLSYHDEWKLKHPTDLDFIQIMEKESGMILDWYYEYFVQTTKTIDYGIESVVGDDDKTVVNLERIDLMPMPLDVVVEYADGSSELYYIPLRMMRGEKPAENNMKRTVLEDWPWVDPEYNFTINKPASDIKQISIDPSQRLADINRENNNFDIASMLNE</sequence>
<dbReference type="GO" id="GO:0004177">
    <property type="term" value="F:aminopeptidase activity"/>
    <property type="evidence" value="ECO:0007669"/>
    <property type="project" value="UniProtKB-KW"/>
</dbReference>
<dbReference type="SUPFAM" id="SSF55486">
    <property type="entry name" value="Metalloproteases ('zincins'), catalytic domain"/>
    <property type="match status" value="1"/>
</dbReference>